<gene>
    <name evidence="1" type="ORF">MW7_010700</name>
</gene>
<reference evidence="1" key="1">
    <citation type="submission" date="2019-05" db="EMBL/GenBank/DDBJ databases">
        <title>Revised genome assembly of Burkholderiaceae (previously Ralstonia) sp. PBA.</title>
        <authorList>
            <person name="Gan H.M."/>
        </authorList>
    </citation>
    <scope>NUCLEOTIDE SEQUENCE</scope>
    <source>
        <strain evidence="1">PBA</strain>
    </source>
</reference>
<sequence length="199" mass="21831">MGSWILDTIQSMGYLGLMWLMFVENVFPPIPSELIVPLAGYLAADGSLTFAGVVLAGTAGALIGTMPFYWAGRALGEARVRKLVRRYGRWLAITEDDIDMAARWFDRHGGATVCFGRLIPAVRSVISLPAGLMGMPFLPFLFYSAIGSFTWTLILASAGYMLGSQFEAVSHYLDPVSTVVAIIVVVLYVRKVWVYRHSA</sequence>
<keyword evidence="2" id="KW-1185">Reference proteome</keyword>
<evidence type="ECO:0000313" key="1">
    <source>
        <dbReference type="EMBL" id="TMS57928.1"/>
    </source>
</evidence>
<proteinExistence type="predicted"/>
<organism evidence="1 2">
    <name type="scientific">Imbroritus primus</name>
    <dbReference type="NCBI Taxonomy" id="3058603"/>
    <lineage>
        <taxon>Bacteria</taxon>
        <taxon>Pseudomonadati</taxon>
        <taxon>Pseudomonadota</taxon>
        <taxon>Betaproteobacteria</taxon>
        <taxon>Burkholderiales</taxon>
        <taxon>Burkholderiaceae</taxon>
        <taxon>Imbroritus</taxon>
    </lineage>
</organism>
<protein>
    <submittedName>
        <fullName evidence="1">DedA family protein</fullName>
    </submittedName>
</protein>
<accession>A0ACD3SNZ8</accession>
<name>A0ACD3SNZ8_9BURK</name>
<comment type="caution">
    <text evidence="1">The sequence shown here is derived from an EMBL/GenBank/DDBJ whole genome shotgun (WGS) entry which is preliminary data.</text>
</comment>
<dbReference type="EMBL" id="AKCV02000017">
    <property type="protein sequence ID" value="TMS57928.1"/>
    <property type="molecule type" value="Genomic_DNA"/>
</dbReference>
<dbReference type="Proteomes" id="UP000004277">
    <property type="component" value="Unassembled WGS sequence"/>
</dbReference>
<evidence type="ECO:0000313" key="2">
    <source>
        <dbReference type="Proteomes" id="UP000004277"/>
    </source>
</evidence>